<keyword evidence="3" id="KW-1185">Reference proteome</keyword>
<feature type="region of interest" description="Disordered" evidence="1">
    <location>
        <begin position="90"/>
        <end position="125"/>
    </location>
</feature>
<dbReference type="Proteomes" id="UP001152798">
    <property type="component" value="Chromosome 1"/>
</dbReference>
<reference evidence="2" key="1">
    <citation type="submission" date="2022-01" db="EMBL/GenBank/DDBJ databases">
        <authorList>
            <person name="King R."/>
        </authorList>
    </citation>
    <scope>NUCLEOTIDE SEQUENCE</scope>
</reference>
<evidence type="ECO:0000313" key="2">
    <source>
        <dbReference type="EMBL" id="CAH1390045.1"/>
    </source>
</evidence>
<sequence length="125" mass="14307">MPGGEAKWSKEEVVACLDAKQGDNGFRKVETERRLEEKGVIVDGEKGWRMPRVRVLDVQNEIWKNDLLECVHRRNEISFDGMTMDKYKMSEKEVDESVRESAESTHDSSMEISSPEGDLMSEIIA</sequence>
<dbReference type="AlphaFoldDB" id="A0A9P0H1S4"/>
<feature type="compositionally biased region" description="Basic and acidic residues" evidence="1">
    <location>
        <begin position="90"/>
        <end position="109"/>
    </location>
</feature>
<accession>A0A9P0H1S4</accession>
<name>A0A9P0H1S4_NEZVI</name>
<dbReference type="EMBL" id="OV725077">
    <property type="protein sequence ID" value="CAH1390045.1"/>
    <property type="molecule type" value="Genomic_DNA"/>
</dbReference>
<protein>
    <submittedName>
        <fullName evidence="2">Uncharacterized protein</fullName>
    </submittedName>
</protein>
<proteinExistence type="predicted"/>
<organism evidence="2 3">
    <name type="scientific">Nezara viridula</name>
    <name type="common">Southern green stink bug</name>
    <name type="synonym">Cimex viridulus</name>
    <dbReference type="NCBI Taxonomy" id="85310"/>
    <lineage>
        <taxon>Eukaryota</taxon>
        <taxon>Metazoa</taxon>
        <taxon>Ecdysozoa</taxon>
        <taxon>Arthropoda</taxon>
        <taxon>Hexapoda</taxon>
        <taxon>Insecta</taxon>
        <taxon>Pterygota</taxon>
        <taxon>Neoptera</taxon>
        <taxon>Paraneoptera</taxon>
        <taxon>Hemiptera</taxon>
        <taxon>Heteroptera</taxon>
        <taxon>Panheteroptera</taxon>
        <taxon>Pentatomomorpha</taxon>
        <taxon>Pentatomoidea</taxon>
        <taxon>Pentatomidae</taxon>
        <taxon>Pentatominae</taxon>
        <taxon>Nezara</taxon>
    </lineage>
</organism>
<gene>
    <name evidence="2" type="ORF">NEZAVI_LOCUS1315</name>
</gene>
<evidence type="ECO:0000313" key="3">
    <source>
        <dbReference type="Proteomes" id="UP001152798"/>
    </source>
</evidence>
<evidence type="ECO:0000256" key="1">
    <source>
        <dbReference type="SAM" id="MobiDB-lite"/>
    </source>
</evidence>
<dbReference type="OrthoDB" id="10603912at2759"/>